<evidence type="ECO:0000313" key="1">
    <source>
        <dbReference type="EMBL" id="ELU39850.1"/>
    </source>
</evidence>
<protein>
    <submittedName>
        <fullName evidence="1">Uncharacterized protein</fullName>
    </submittedName>
</protein>
<name>L8WPF3_THACA</name>
<dbReference type="EMBL" id="AFRT01001600">
    <property type="protein sequence ID" value="ELU39850.1"/>
    <property type="molecule type" value="Genomic_DNA"/>
</dbReference>
<reference evidence="1 2" key="1">
    <citation type="journal article" date="2013" name="Nat. Commun.">
        <title>The evolution and pathogenic mechanisms of the rice sheath blight pathogen.</title>
        <authorList>
            <person name="Zheng A."/>
            <person name="Lin R."/>
            <person name="Xu L."/>
            <person name="Qin P."/>
            <person name="Tang C."/>
            <person name="Ai P."/>
            <person name="Zhang D."/>
            <person name="Liu Y."/>
            <person name="Sun Z."/>
            <person name="Feng H."/>
            <person name="Wang Y."/>
            <person name="Chen Y."/>
            <person name="Liang X."/>
            <person name="Fu R."/>
            <person name="Li Q."/>
            <person name="Zhang J."/>
            <person name="Yu X."/>
            <person name="Xie Z."/>
            <person name="Ding L."/>
            <person name="Guan P."/>
            <person name="Tang J."/>
            <person name="Liang Y."/>
            <person name="Wang S."/>
            <person name="Deng Q."/>
            <person name="Li S."/>
            <person name="Zhu J."/>
            <person name="Wang L."/>
            <person name="Liu H."/>
            <person name="Li P."/>
        </authorList>
    </citation>
    <scope>NUCLEOTIDE SEQUENCE [LARGE SCALE GENOMIC DNA]</scope>
    <source>
        <strain evidence="2">AG-1 IA</strain>
    </source>
</reference>
<dbReference type="AlphaFoldDB" id="L8WPF3"/>
<evidence type="ECO:0000313" key="2">
    <source>
        <dbReference type="Proteomes" id="UP000011668"/>
    </source>
</evidence>
<dbReference type="Proteomes" id="UP000011668">
    <property type="component" value="Unassembled WGS sequence"/>
</dbReference>
<keyword evidence="2" id="KW-1185">Reference proteome</keyword>
<organism evidence="1 2">
    <name type="scientific">Thanatephorus cucumeris (strain AG1-IA)</name>
    <name type="common">Rice sheath blight fungus</name>
    <name type="synonym">Rhizoctonia solani</name>
    <dbReference type="NCBI Taxonomy" id="983506"/>
    <lineage>
        <taxon>Eukaryota</taxon>
        <taxon>Fungi</taxon>
        <taxon>Dikarya</taxon>
        <taxon>Basidiomycota</taxon>
        <taxon>Agaricomycotina</taxon>
        <taxon>Agaricomycetes</taxon>
        <taxon>Cantharellales</taxon>
        <taxon>Ceratobasidiaceae</taxon>
        <taxon>Rhizoctonia</taxon>
        <taxon>Rhizoctonia solani AG-1</taxon>
    </lineage>
</organism>
<gene>
    <name evidence="1" type="ORF">AG1IA_06131</name>
</gene>
<proteinExistence type="predicted"/>
<dbReference type="HOGENOM" id="CLU_1846452_0_0_1"/>
<sequence>MDMGLGLQGMMVYYHEELFQTQPDGTKTWACLFSRGGYVLGKKIVPRVLKSSACLRNQSLAPTIHIEGKRAPSGYTYVAPRLSLWVLCKTFNIDLLRVQNWWRTTGVGMMGGRGFQLWGAARAGDAHILFKYAKSFGIR</sequence>
<accession>L8WPF3</accession>
<comment type="caution">
    <text evidence="1">The sequence shown here is derived from an EMBL/GenBank/DDBJ whole genome shotgun (WGS) entry which is preliminary data.</text>
</comment>